<sequence>MLIISVNPIRNHLLTISPPSWKLELHSAFFLLIIIGAQSCKLEHIIQMDQVSVSFSSMSKLYKTIILFYLHLYSSYHIARSMHTESTLCETILSSFLFCLFEGMGEWCWGP</sequence>
<evidence type="ECO:0000313" key="2">
    <source>
        <dbReference type="Proteomes" id="UP001642360"/>
    </source>
</evidence>
<comment type="caution">
    <text evidence="1">The sequence shown here is derived from an EMBL/GenBank/DDBJ whole genome shotgun (WGS) entry which is preliminary data.</text>
</comment>
<name>A0ABC8TQK9_9AQUA</name>
<dbReference type="AlphaFoldDB" id="A0ABC8TQK9"/>
<organism evidence="1 2">
    <name type="scientific">Ilex paraguariensis</name>
    <name type="common">yerba mate</name>
    <dbReference type="NCBI Taxonomy" id="185542"/>
    <lineage>
        <taxon>Eukaryota</taxon>
        <taxon>Viridiplantae</taxon>
        <taxon>Streptophyta</taxon>
        <taxon>Embryophyta</taxon>
        <taxon>Tracheophyta</taxon>
        <taxon>Spermatophyta</taxon>
        <taxon>Magnoliopsida</taxon>
        <taxon>eudicotyledons</taxon>
        <taxon>Gunneridae</taxon>
        <taxon>Pentapetalae</taxon>
        <taxon>asterids</taxon>
        <taxon>campanulids</taxon>
        <taxon>Aquifoliales</taxon>
        <taxon>Aquifoliaceae</taxon>
        <taxon>Ilex</taxon>
    </lineage>
</organism>
<dbReference type="EMBL" id="CAUOFW020005836">
    <property type="protein sequence ID" value="CAK9171772.1"/>
    <property type="molecule type" value="Genomic_DNA"/>
</dbReference>
<evidence type="ECO:0000313" key="1">
    <source>
        <dbReference type="EMBL" id="CAK9171772.1"/>
    </source>
</evidence>
<keyword evidence="2" id="KW-1185">Reference proteome</keyword>
<proteinExistence type="predicted"/>
<gene>
    <name evidence="1" type="ORF">ILEXP_LOCUS41375</name>
</gene>
<accession>A0ABC8TQK9</accession>
<dbReference type="Proteomes" id="UP001642360">
    <property type="component" value="Unassembled WGS sequence"/>
</dbReference>
<protein>
    <submittedName>
        <fullName evidence="1">Uncharacterized protein</fullName>
    </submittedName>
</protein>
<reference evidence="1 2" key="1">
    <citation type="submission" date="2024-02" db="EMBL/GenBank/DDBJ databases">
        <authorList>
            <person name="Vignale AGUSTIN F."/>
            <person name="Sosa J E."/>
            <person name="Modenutti C."/>
        </authorList>
    </citation>
    <scope>NUCLEOTIDE SEQUENCE [LARGE SCALE GENOMIC DNA]</scope>
</reference>